<organism evidence="1 2">
    <name type="scientific">Colletotrichum truncatum</name>
    <name type="common">Anthracnose fungus</name>
    <name type="synonym">Colletotrichum capsici</name>
    <dbReference type="NCBI Taxonomy" id="5467"/>
    <lineage>
        <taxon>Eukaryota</taxon>
        <taxon>Fungi</taxon>
        <taxon>Dikarya</taxon>
        <taxon>Ascomycota</taxon>
        <taxon>Pezizomycotina</taxon>
        <taxon>Sordariomycetes</taxon>
        <taxon>Hypocreomycetidae</taxon>
        <taxon>Glomerellales</taxon>
        <taxon>Glomerellaceae</taxon>
        <taxon>Colletotrichum</taxon>
        <taxon>Colletotrichum truncatum species complex</taxon>
    </lineage>
</organism>
<reference evidence="1 2" key="1">
    <citation type="journal article" date="2020" name="Phytopathology">
        <title>Genome Sequence Resources of Colletotrichum truncatum, C. plurivorum, C. musicola, and C. sojae: Four Species Pathogenic to Soybean (Glycine max).</title>
        <authorList>
            <person name="Rogerio F."/>
            <person name="Boufleur T.R."/>
            <person name="Ciampi-Guillardi M."/>
            <person name="Sukno S.A."/>
            <person name="Thon M.R."/>
            <person name="Massola Junior N.S."/>
            <person name="Baroncelli R."/>
        </authorList>
    </citation>
    <scope>NUCLEOTIDE SEQUENCE [LARGE SCALE GENOMIC DNA]</scope>
    <source>
        <strain evidence="1 2">CMES1059</strain>
    </source>
</reference>
<evidence type="ECO:0000313" key="1">
    <source>
        <dbReference type="EMBL" id="KAL0936439.1"/>
    </source>
</evidence>
<proteinExistence type="predicted"/>
<gene>
    <name evidence="1" type="ORF">CTRU02_208654</name>
</gene>
<dbReference type="EMBL" id="VUJX02000005">
    <property type="protein sequence ID" value="KAL0936439.1"/>
    <property type="molecule type" value="Genomic_DNA"/>
</dbReference>
<dbReference type="Proteomes" id="UP000805649">
    <property type="component" value="Unassembled WGS sequence"/>
</dbReference>
<protein>
    <submittedName>
        <fullName evidence="1">Uncharacterized protein</fullName>
    </submittedName>
</protein>
<comment type="caution">
    <text evidence="1">The sequence shown here is derived from an EMBL/GenBank/DDBJ whole genome shotgun (WGS) entry which is preliminary data.</text>
</comment>
<keyword evidence="2" id="KW-1185">Reference proteome</keyword>
<sequence length="166" mass="18610">MQPIAYLGVLLLFSTSAVAAPSRHIHLQRHRHRAATHAHSRHDHSLLEKRAEQIRMEAEKIALPIPQDLPMDAPQRQPSSKDDTVITLWGHHHEGDSAVVGHNEPVIRMTETVTGRGKLGDDRIDITTVHDNNRKKVTDGFDSRHLDGALSLLRSHSAGKHNGYRH</sequence>
<evidence type="ECO:0000313" key="2">
    <source>
        <dbReference type="Proteomes" id="UP000805649"/>
    </source>
</evidence>
<name>A0ACC3YWY6_COLTU</name>
<accession>A0ACC3YWY6</accession>